<evidence type="ECO:0000313" key="2">
    <source>
        <dbReference type="Proteomes" id="UP000501989"/>
    </source>
</evidence>
<dbReference type="Proteomes" id="UP000501989">
    <property type="component" value="Chromosome"/>
</dbReference>
<dbReference type="KEGG" id="pgg:FX982_03813"/>
<evidence type="ECO:0008006" key="3">
    <source>
        <dbReference type="Google" id="ProtNLM"/>
    </source>
</evidence>
<reference evidence="2" key="1">
    <citation type="submission" date="2019-12" db="EMBL/GenBank/DDBJ databases">
        <title>Endophytic bacteria associated with Panax ginseng seedlings.</title>
        <authorList>
            <person name="Park J.M."/>
            <person name="Shin R."/>
            <person name="Jo S.H."/>
        </authorList>
    </citation>
    <scope>NUCLEOTIDE SEQUENCE [LARGE SCALE GENOMIC DNA]</scope>
    <source>
        <strain evidence="2">PgKB30</strain>
    </source>
</reference>
<name>A0A6M8MSW4_9PSED</name>
<sequence length="130" mass="14349">MATRFKIAQAATFTADVEIPRVGGTTIKVSFEFRYRDRKALAKLFAGWHQAAERDQERFKQNGDEVTLIDLTDAHIERQIEQVSELVVGWGFDDAFTPDAVRALVETSAGAGDAIVTAYQNAFAVARLGN</sequence>
<proteinExistence type="predicted"/>
<accession>A0A6M8MSW4</accession>
<evidence type="ECO:0000313" key="1">
    <source>
        <dbReference type="EMBL" id="QKF52821.1"/>
    </source>
</evidence>
<dbReference type="EMBL" id="CP053746">
    <property type="protein sequence ID" value="QKF52821.1"/>
    <property type="molecule type" value="Genomic_DNA"/>
</dbReference>
<dbReference type="InterPro" id="IPR014859">
    <property type="entry name" value="Phage_TAC_4"/>
</dbReference>
<gene>
    <name evidence="1" type="ORF">FX982_03813</name>
</gene>
<dbReference type="RefSeq" id="WP_172612051.1">
    <property type="nucleotide sequence ID" value="NZ_CP053746.1"/>
</dbReference>
<protein>
    <recommendedName>
        <fullName evidence="3">Phage tail assembly chaperone</fullName>
    </recommendedName>
</protein>
<keyword evidence="2" id="KW-1185">Reference proteome</keyword>
<dbReference type="AlphaFoldDB" id="A0A6M8MSW4"/>
<organism evidence="1 2">
    <name type="scientific">Pseudomonas graminis</name>
    <dbReference type="NCBI Taxonomy" id="158627"/>
    <lineage>
        <taxon>Bacteria</taxon>
        <taxon>Pseudomonadati</taxon>
        <taxon>Pseudomonadota</taxon>
        <taxon>Gammaproteobacteria</taxon>
        <taxon>Pseudomonadales</taxon>
        <taxon>Pseudomonadaceae</taxon>
        <taxon>Pseudomonas</taxon>
    </lineage>
</organism>
<dbReference type="Pfam" id="PF08748">
    <property type="entry name" value="Phage_TAC_4"/>
    <property type="match status" value="1"/>
</dbReference>